<evidence type="ECO:0000313" key="3">
    <source>
        <dbReference type="EMBL" id="PYE21244.1"/>
    </source>
</evidence>
<dbReference type="SUPFAM" id="SSF53850">
    <property type="entry name" value="Periplasmic binding protein-like II"/>
    <property type="match status" value="1"/>
</dbReference>
<dbReference type="GO" id="GO:0005829">
    <property type="term" value="C:cytosol"/>
    <property type="evidence" value="ECO:0007669"/>
    <property type="project" value="TreeGrafter"/>
</dbReference>
<keyword evidence="1" id="KW-0812">Transmembrane</keyword>
<dbReference type="PANTHER" id="PTHR30419:SF8">
    <property type="entry name" value="NITROGEN ASSIMILATION TRANSCRIPTIONAL ACTIVATOR-RELATED"/>
    <property type="match status" value="1"/>
</dbReference>
<protein>
    <submittedName>
        <fullName evidence="3">LysR substrate binding domain-containing protein</fullName>
    </submittedName>
</protein>
<keyword evidence="1" id="KW-1133">Transmembrane helix</keyword>
<dbReference type="PANTHER" id="PTHR30419">
    <property type="entry name" value="HTH-TYPE TRANSCRIPTIONAL REGULATOR YBHD"/>
    <property type="match status" value="1"/>
</dbReference>
<evidence type="ECO:0000313" key="4">
    <source>
        <dbReference type="Proteomes" id="UP000247772"/>
    </source>
</evidence>
<dbReference type="InterPro" id="IPR050950">
    <property type="entry name" value="HTH-type_LysR_regulators"/>
</dbReference>
<reference evidence="3 4" key="1">
    <citation type="submission" date="2018-06" db="EMBL/GenBank/DDBJ databases">
        <title>Genomic Encyclopedia of Type Strains, Phase IV (KMG-V): Genome sequencing to study the core and pangenomes of soil and plant-associated prokaryotes.</title>
        <authorList>
            <person name="Whitman W."/>
        </authorList>
    </citation>
    <scope>NUCLEOTIDE SEQUENCE [LARGE SCALE GENOMIC DNA]</scope>
    <source>
        <strain evidence="3 4">SRCL-318</strain>
    </source>
</reference>
<comment type="caution">
    <text evidence="3">The sequence shown here is derived from an EMBL/GenBank/DDBJ whole genome shotgun (WGS) entry which is preliminary data.</text>
</comment>
<name>A0A2U1A9M7_9BURK</name>
<feature type="domain" description="LysR substrate-binding" evidence="2">
    <location>
        <begin position="12"/>
        <end position="84"/>
    </location>
</feature>
<evidence type="ECO:0000256" key="1">
    <source>
        <dbReference type="SAM" id="Phobius"/>
    </source>
</evidence>
<accession>A0A2U1A9M7</accession>
<keyword evidence="1" id="KW-0472">Membrane</keyword>
<dbReference type="EMBL" id="QJSQ01000015">
    <property type="protein sequence ID" value="PYE21244.1"/>
    <property type="molecule type" value="Genomic_DNA"/>
</dbReference>
<proteinExistence type="predicted"/>
<dbReference type="Gene3D" id="3.40.190.10">
    <property type="entry name" value="Periplasmic binding protein-like II"/>
    <property type="match status" value="1"/>
</dbReference>
<sequence>MLFGLEDLGHRMSGLVAIACVPSAVSFFLPGTVRTYHELYPGLRVRLIDETSSVVFLAVARGEADFGLTCPGTQEPDIEFTPILFRNTAAARMTHSGRAMYG</sequence>
<evidence type="ECO:0000259" key="2">
    <source>
        <dbReference type="Pfam" id="PF03466"/>
    </source>
</evidence>
<dbReference type="GO" id="GO:0006355">
    <property type="term" value="P:regulation of DNA-templated transcription"/>
    <property type="evidence" value="ECO:0007669"/>
    <property type="project" value="TreeGrafter"/>
</dbReference>
<organism evidence="3 4">
    <name type="scientific">Paraburkholderia silvatlantica</name>
    <dbReference type="NCBI Taxonomy" id="321895"/>
    <lineage>
        <taxon>Bacteria</taxon>
        <taxon>Pseudomonadati</taxon>
        <taxon>Pseudomonadota</taxon>
        <taxon>Betaproteobacteria</taxon>
        <taxon>Burkholderiales</taxon>
        <taxon>Burkholderiaceae</taxon>
        <taxon>Paraburkholderia</taxon>
    </lineage>
</organism>
<gene>
    <name evidence="3" type="ORF">C7410_11587</name>
</gene>
<dbReference type="AlphaFoldDB" id="A0A2U1A9M7"/>
<feature type="transmembrane region" description="Helical" evidence="1">
    <location>
        <begin position="12"/>
        <end position="29"/>
    </location>
</feature>
<dbReference type="InterPro" id="IPR005119">
    <property type="entry name" value="LysR_subst-bd"/>
</dbReference>
<dbReference type="Pfam" id="PF03466">
    <property type="entry name" value="LysR_substrate"/>
    <property type="match status" value="1"/>
</dbReference>
<dbReference type="Proteomes" id="UP000247772">
    <property type="component" value="Unassembled WGS sequence"/>
</dbReference>